<gene>
    <name evidence="2" type="ORF">F4559_004254</name>
</gene>
<reference evidence="2 3" key="1">
    <citation type="submission" date="2020-08" db="EMBL/GenBank/DDBJ databases">
        <title>Sequencing the genomes of 1000 actinobacteria strains.</title>
        <authorList>
            <person name="Klenk H.-P."/>
        </authorList>
    </citation>
    <scope>NUCLEOTIDE SEQUENCE [LARGE SCALE GENOMIC DNA]</scope>
    <source>
        <strain evidence="2 3">DSM 45084</strain>
    </source>
</reference>
<sequence>MSSREAIPRSGFERDSMPLDAARSAFEWLVAGPHPVSVDGRLFPGLPARRVPLNELRDLLLRRRCPQTLRDAAWAHLVLLARTEGGTWTVGAVGVALPALTSIAATLSAKFAGDPSDIHAAVLAGFVAELGEIDLRRPRVMLRLRWAAYRAGHTAVREALDAPVPSGHGFRSTMPPPPWGHPDFVLARAVAEHAITAAEAELIGSTRLEGVPLADAAAERNLSYQAAKKARQRAERRLVAYLLDDTTDTPHTGPHEGDVANQVADAVTITAAAQHSIADASLSRSVTDLAARTAKKVGDRVSPQGRFSGVQGCGRKPATPAHTTSSPTPPRESTQHSEQRPSGTTPGVSRCA</sequence>
<evidence type="ECO:0000256" key="1">
    <source>
        <dbReference type="SAM" id="MobiDB-lite"/>
    </source>
</evidence>
<feature type="compositionally biased region" description="Polar residues" evidence="1">
    <location>
        <begin position="340"/>
        <end position="352"/>
    </location>
</feature>
<protein>
    <submittedName>
        <fullName evidence="2">Uncharacterized protein</fullName>
    </submittedName>
</protein>
<evidence type="ECO:0000313" key="2">
    <source>
        <dbReference type="EMBL" id="MBB4966895.1"/>
    </source>
</evidence>
<dbReference type="Proteomes" id="UP000542674">
    <property type="component" value="Unassembled WGS sequence"/>
</dbReference>
<evidence type="ECO:0000313" key="3">
    <source>
        <dbReference type="Proteomes" id="UP000542674"/>
    </source>
</evidence>
<dbReference type="RefSeq" id="WP_184671194.1">
    <property type="nucleotide sequence ID" value="NZ_BAABAI010000022.1"/>
</dbReference>
<organism evidence="2 3">
    <name type="scientific">Saccharothrix violaceirubra</name>
    <dbReference type="NCBI Taxonomy" id="413306"/>
    <lineage>
        <taxon>Bacteria</taxon>
        <taxon>Bacillati</taxon>
        <taxon>Actinomycetota</taxon>
        <taxon>Actinomycetes</taxon>
        <taxon>Pseudonocardiales</taxon>
        <taxon>Pseudonocardiaceae</taxon>
        <taxon>Saccharothrix</taxon>
    </lineage>
</organism>
<feature type="compositionally biased region" description="Low complexity" evidence="1">
    <location>
        <begin position="317"/>
        <end position="326"/>
    </location>
</feature>
<feature type="region of interest" description="Disordered" evidence="1">
    <location>
        <begin position="296"/>
        <end position="352"/>
    </location>
</feature>
<proteinExistence type="predicted"/>
<accession>A0A7W7T5F1</accession>
<keyword evidence="3" id="KW-1185">Reference proteome</keyword>
<name>A0A7W7T5F1_9PSEU</name>
<comment type="caution">
    <text evidence="2">The sequence shown here is derived from an EMBL/GenBank/DDBJ whole genome shotgun (WGS) entry which is preliminary data.</text>
</comment>
<dbReference type="EMBL" id="JACHJS010000001">
    <property type="protein sequence ID" value="MBB4966895.1"/>
    <property type="molecule type" value="Genomic_DNA"/>
</dbReference>
<dbReference type="AlphaFoldDB" id="A0A7W7T5F1"/>